<evidence type="ECO:0000313" key="1">
    <source>
        <dbReference type="EMBL" id="KAF4646903.1"/>
    </source>
</evidence>
<feature type="non-terminal residue" evidence="1">
    <location>
        <position position="194"/>
    </location>
</feature>
<dbReference type="AlphaFoldDB" id="A0A7J6KHW4"/>
<evidence type="ECO:0000313" key="2">
    <source>
        <dbReference type="Proteomes" id="UP000591131"/>
    </source>
</evidence>
<proteinExistence type="predicted"/>
<reference evidence="1 2" key="1">
    <citation type="submission" date="2020-04" db="EMBL/GenBank/DDBJ databases">
        <title>Perkinsus chesapeaki whole genome sequence.</title>
        <authorList>
            <person name="Bogema D.R."/>
        </authorList>
    </citation>
    <scope>NUCLEOTIDE SEQUENCE [LARGE SCALE GENOMIC DNA]</scope>
    <source>
        <strain evidence="1">ATCC PRA-425</strain>
    </source>
</reference>
<gene>
    <name evidence="1" type="ORF">FOL47_005503</name>
</gene>
<keyword evidence="2" id="KW-1185">Reference proteome</keyword>
<accession>A0A7J6KHW4</accession>
<comment type="caution">
    <text evidence="1">The sequence shown here is derived from an EMBL/GenBank/DDBJ whole genome shotgun (WGS) entry which is preliminary data.</text>
</comment>
<sequence length="194" mass="21137">QFAVGASSQPISRSESVRVALDSMSSVNLCSRSLSKDLKCITYKDTTAVRSLHASSIPGLATTLRVISPDGVIALIRTLVVDDEQLKESGCKLLIGYPDLERIGVVVRLPQPDPHLSGGLLASQDILNQAALTALRQHVDEWRSLPGAPTYLARLRPIIGGETKDEPEQQYVYELLVPPSATTSETTHKKQFDY</sequence>
<name>A0A7J6KHW4_PERCH</name>
<dbReference type="EMBL" id="JAAPAO010003020">
    <property type="protein sequence ID" value="KAF4646903.1"/>
    <property type="molecule type" value="Genomic_DNA"/>
</dbReference>
<dbReference type="Proteomes" id="UP000591131">
    <property type="component" value="Unassembled WGS sequence"/>
</dbReference>
<protein>
    <submittedName>
        <fullName evidence="1">Uncharacterized protein</fullName>
    </submittedName>
</protein>
<feature type="non-terminal residue" evidence="1">
    <location>
        <position position="1"/>
    </location>
</feature>
<organism evidence="1 2">
    <name type="scientific">Perkinsus chesapeaki</name>
    <name type="common">Clam parasite</name>
    <name type="synonym">Perkinsus andrewsi</name>
    <dbReference type="NCBI Taxonomy" id="330153"/>
    <lineage>
        <taxon>Eukaryota</taxon>
        <taxon>Sar</taxon>
        <taxon>Alveolata</taxon>
        <taxon>Perkinsozoa</taxon>
        <taxon>Perkinsea</taxon>
        <taxon>Perkinsida</taxon>
        <taxon>Perkinsidae</taxon>
        <taxon>Perkinsus</taxon>
    </lineage>
</organism>